<evidence type="ECO:0000313" key="2">
    <source>
        <dbReference type="EMBL" id="GGX72016.1"/>
    </source>
</evidence>
<accession>A0A918KQI8</accession>
<reference evidence="2" key="1">
    <citation type="journal article" date="2014" name="Int. J. Syst. Evol. Microbiol.">
        <title>Complete genome sequence of Corynebacterium casei LMG S-19264T (=DSM 44701T), isolated from a smear-ripened cheese.</title>
        <authorList>
            <consortium name="US DOE Joint Genome Institute (JGI-PGF)"/>
            <person name="Walter F."/>
            <person name="Albersmeier A."/>
            <person name="Kalinowski J."/>
            <person name="Ruckert C."/>
        </authorList>
    </citation>
    <scope>NUCLEOTIDE SEQUENCE</scope>
    <source>
        <strain evidence="2">JCM 4790</strain>
    </source>
</reference>
<dbReference type="AlphaFoldDB" id="A0A918KQI8"/>
<name>A0A918KQI8_9ACTN</name>
<reference evidence="2" key="2">
    <citation type="submission" date="2020-09" db="EMBL/GenBank/DDBJ databases">
        <authorList>
            <person name="Sun Q."/>
            <person name="Ohkuma M."/>
        </authorList>
    </citation>
    <scope>NUCLEOTIDE SEQUENCE</scope>
    <source>
        <strain evidence="2">JCM 4790</strain>
    </source>
</reference>
<feature type="region of interest" description="Disordered" evidence="1">
    <location>
        <begin position="113"/>
        <end position="139"/>
    </location>
</feature>
<dbReference type="Proteomes" id="UP000619244">
    <property type="component" value="Unassembled WGS sequence"/>
</dbReference>
<organism evidence="2 3">
    <name type="scientific">Streptomyces minutiscleroticus</name>
    <dbReference type="NCBI Taxonomy" id="68238"/>
    <lineage>
        <taxon>Bacteria</taxon>
        <taxon>Bacillati</taxon>
        <taxon>Actinomycetota</taxon>
        <taxon>Actinomycetes</taxon>
        <taxon>Kitasatosporales</taxon>
        <taxon>Streptomycetaceae</taxon>
        <taxon>Streptomyces</taxon>
    </lineage>
</organism>
<protein>
    <submittedName>
        <fullName evidence="2">Uncharacterized protein</fullName>
    </submittedName>
</protein>
<feature type="region of interest" description="Disordered" evidence="1">
    <location>
        <begin position="41"/>
        <end position="99"/>
    </location>
</feature>
<dbReference type="EMBL" id="BMVU01000010">
    <property type="protein sequence ID" value="GGX72016.1"/>
    <property type="molecule type" value="Genomic_DNA"/>
</dbReference>
<sequence>MRHPPRSGPSPGAAATAPSGAAAAPVTGAFGAMSARTVEHAVTGQRDDGLQGATSITDDRSAPSGHGTASGSADGDAVAVRSAGTVRVPPGAGRRLGPAGAEPGYAAVRAAPARSPCGCRSWRAGPAGTPARTPSPTAS</sequence>
<evidence type="ECO:0000313" key="3">
    <source>
        <dbReference type="Proteomes" id="UP000619244"/>
    </source>
</evidence>
<keyword evidence="3" id="KW-1185">Reference proteome</keyword>
<feature type="compositionally biased region" description="Low complexity" evidence="1">
    <location>
        <begin position="9"/>
        <end position="22"/>
    </location>
</feature>
<dbReference type="RefSeq" id="WP_190190522.1">
    <property type="nucleotide sequence ID" value="NZ_BMVU01000010.1"/>
</dbReference>
<feature type="region of interest" description="Disordered" evidence="1">
    <location>
        <begin position="1"/>
        <end position="22"/>
    </location>
</feature>
<feature type="compositionally biased region" description="Low complexity" evidence="1">
    <location>
        <begin position="87"/>
        <end position="99"/>
    </location>
</feature>
<evidence type="ECO:0000256" key="1">
    <source>
        <dbReference type="SAM" id="MobiDB-lite"/>
    </source>
</evidence>
<comment type="caution">
    <text evidence="2">The sequence shown here is derived from an EMBL/GenBank/DDBJ whole genome shotgun (WGS) entry which is preliminary data.</text>
</comment>
<proteinExistence type="predicted"/>
<gene>
    <name evidence="2" type="ORF">GCM10010358_27950</name>
</gene>